<keyword evidence="2" id="KW-1003">Cell membrane</keyword>
<dbReference type="InterPro" id="IPR001123">
    <property type="entry name" value="LeuE-type"/>
</dbReference>
<keyword evidence="3 6" id="KW-0812">Transmembrane</keyword>
<feature type="transmembrane region" description="Helical" evidence="6">
    <location>
        <begin position="71"/>
        <end position="89"/>
    </location>
</feature>
<organism evidence="7 8">
    <name type="scientific">Nocardia brasiliensis</name>
    <dbReference type="NCBI Taxonomy" id="37326"/>
    <lineage>
        <taxon>Bacteria</taxon>
        <taxon>Bacillati</taxon>
        <taxon>Actinomycetota</taxon>
        <taxon>Actinomycetes</taxon>
        <taxon>Mycobacteriales</taxon>
        <taxon>Nocardiaceae</taxon>
        <taxon>Nocardia</taxon>
    </lineage>
</organism>
<dbReference type="Pfam" id="PF01810">
    <property type="entry name" value="LysE"/>
    <property type="match status" value="1"/>
</dbReference>
<dbReference type="GO" id="GO:0005886">
    <property type="term" value="C:plasma membrane"/>
    <property type="evidence" value="ECO:0007669"/>
    <property type="project" value="UniProtKB-SubCell"/>
</dbReference>
<protein>
    <submittedName>
        <fullName evidence="7">LysE family translocator</fullName>
    </submittedName>
</protein>
<dbReference type="GO" id="GO:0015171">
    <property type="term" value="F:amino acid transmembrane transporter activity"/>
    <property type="evidence" value="ECO:0007669"/>
    <property type="project" value="TreeGrafter"/>
</dbReference>
<evidence type="ECO:0000313" key="8">
    <source>
        <dbReference type="Proteomes" id="UP000501705"/>
    </source>
</evidence>
<dbReference type="RefSeq" id="WP_167462969.1">
    <property type="nucleotide sequence ID" value="NZ_CP046171.1"/>
</dbReference>
<gene>
    <name evidence="7" type="ORF">F5X71_17370</name>
</gene>
<comment type="subcellular location">
    <subcellularLocation>
        <location evidence="1">Cell membrane</location>
        <topology evidence="1">Multi-pass membrane protein</topology>
    </subcellularLocation>
</comment>
<evidence type="ECO:0000313" key="7">
    <source>
        <dbReference type="EMBL" id="QIS03861.1"/>
    </source>
</evidence>
<proteinExistence type="predicted"/>
<dbReference type="PANTHER" id="PTHR30086:SF20">
    <property type="entry name" value="ARGININE EXPORTER PROTEIN ARGO-RELATED"/>
    <property type="match status" value="1"/>
</dbReference>
<dbReference type="AlphaFoldDB" id="A0A6G9XSC6"/>
<dbReference type="PANTHER" id="PTHR30086">
    <property type="entry name" value="ARGININE EXPORTER PROTEIN ARGO"/>
    <property type="match status" value="1"/>
</dbReference>
<feature type="transmembrane region" description="Helical" evidence="6">
    <location>
        <begin position="41"/>
        <end position="65"/>
    </location>
</feature>
<sequence>MSVGTAVVSFAVVAGLLTLVPGLDTALVLRAAVVRGTRGAFATAAGVGTGLLVWGAAATAGVSVLLTTSQVAYTVLRVAGALYLIWLGLTSLRTAWRRDGAVGWEPDADPGGGLVRAWARGALSNLLNPKVGVFYLAMLPQFLPPHAPHLLMGLSLTMIHIIEGLVWWTVLICVVRAARAWLSRVSVKRAMEAVTGSVLLALGVKLAFDAP</sequence>
<dbReference type="Proteomes" id="UP000501705">
    <property type="component" value="Chromosome"/>
</dbReference>
<dbReference type="EMBL" id="CP046171">
    <property type="protein sequence ID" value="QIS03861.1"/>
    <property type="molecule type" value="Genomic_DNA"/>
</dbReference>
<evidence type="ECO:0000256" key="3">
    <source>
        <dbReference type="ARBA" id="ARBA00022692"/>
    </source>
</evidence>
<feature type="transmembrane region" description="Helical" evidence="6">
    <location>
        <begin position="6"/>
        <end position="29"/>
    </location>
</feature>
<evidence type="ECO:0000256" key="4">
    <source>
        <dbReference type="ARBA" id="ARBA00022989"/>
    </source>
</evidence>
<dbReference type="PIRSF" id="PIRSF006324">
    <property type="entry name" value="LeuE"/>
    <property type="match status" value="1"/>
</dbReference>
<evidence type="ECO:0000256" key="1">
    <source>
        <dbReference type="ARBA" id="ARBA00004651"/>
    </source>
</evidence>
<feature type="transmembrane region" description="Helical" evidence="6">
    <location>
        <begin position="149"/>
        <end position="178"/>
    </location>
</feature>
<accession>A0A6G9XSC6</accession>
<evidence type="ECO:0000256" key="5">
    <source>
        <dbReference type="ARBA" id="ARBA00023136"/>
    </source>
</evidence>
<reference evidence="7 8" key="1">
    <citation type="journal article" date="2019" name="ACS Chem. Biol.">
        <title>Identification and Mobilization of a Cryptic Antibiotic Biosynthesis Gene Locus from a Human-Pathogenic Nocardia Isolate.</title>
        <authorList>
            <person name="Herisse M."/>
            <person name="Ishida K."/>
            <person name="Porter J.L."/>
            <person name="Howden B."/>
            <person name="Hertweck C."/>
            <person name="Stinear T.P."/>
            <person name="Pidot S.J."/>
        </authorList>
    </citation>
    <scope>NUCLEOTIDE SEQUENCE [LARGE SCALE GENOMIC DNA]</scope>
    <source>
        <strain evidence="7 8">AUSMDU00024985</strain>
    </source>
</reference>
<evidence type="ECO:0000256" key="6">
    <source>
        <dbReference type="SAM" id="Phobius"/>
    </source>
</evidence>
<keyword evidence="4 6" id="KW-1133">Transmembrane helix</keyword>
<keyword evidence="5 6" id="KW-0472">Membrane</keyword>
<name>A0A6G9XSC6_NOCBR</name>
<evidence type="ECO:0000256" key="2">
    <source>
        <dbReference type="ARBA" id="ARBA00022475"/>
    </source>
</evidence>